<evidence type="ECO:0000256" key="1">
    <source>
        <dbReference type="ARBA" id="ARBA00005189"/>
    </source>
</evidence>
<sequence>MSVTEEKIIDPVDRELIKSELTKERFGRVTRKGDNEIYIVNHHNSPNTMREIGRLRELSFRSAGGGTKKSIDIDQYDTCTNCYQQMIVWCPEDEEIIGGLRFINCADILTDNLEEFIPMSTSHYFTFSKQFKTEYLPTAIELGRSWVQPMYQPSVNPRKGLFALDNLWDGLGVLTVVYPQLEYFFGKVTMYPDYHEESRDFLLFFLQKYFPDKDGLATSMYPLKQSYDEDKFEALLAGKDFKEGFKVLTQFVRENGENVPPLMNIYMHLSPTMRSFGTAVNPDFGGVEETGIVVKIADIYEDKKERHIMPILNK</sequence>
<evidence type="ECO:0000256" key="3">
    <source>
        <dbReference type="ARBA" id="ARBA00022679"/>
    </source>
</evidence>
<proteinExistence type="predicted"/>
<dbReference type="Pfam" id="PF13444">
    <property type="entry name" value="Acetyltransf_5"/>
    <property type="match status" value="1"/>
</dbReference>
<protein>
    <submittedName>
        <fullName evidence="6">Hemolysin</fullName>
    </submittedName>
</protein>
<comment type="pathway">
    <text evidence="1">Lipid metabolism.</text>
</comment>
<evidence type="ECO:0000256" key="5">
    <source>
        <dbReference type="ARBA" id="ARBA00023315"/>
    </source>
</evidence>
<keyword evidence="4" id="KW-0443">Lipid metabolism</keyword>
<dbReference type="OrthoDB" id="1113830at2"/>
<dbReference type="GO" id="GO:0006629">
    <property type="term" value="P:lipid metabolic process"/>
    <property type="evidence" value="ECO:0007669"/>
    <property type="project" value="UniProtKB-KW"/>
</dbReference>
<dbReference type="Proteomes" id="UP000245370">
    <property type="component" value="Unassembled WGS sequence"/>
</dbReference>
<reference evidence="6 7" key="1">
    <citation type="submission" date="2018-05" db="EMBL/GenBank/DDBJ databases">
        <title>Brumimicrobium oceani sp. nov., isolated from coastal sediment.</title>
        <authorList>
            <person name="Kou Y."/>
        </authorList>
    </citation>
    <scope>NUCLEOTIDE SEQUENCE [LARGE SCALE GENOMIC DNA]</scope>
    <source>
        <strain evidence="6 7">C305</strain>
    </source>
</reference>
<keyword evidence="7" id="KW-1185">Reference proteome</keyword>
<name>A0A2U2XET7_9FLAO</name>
<comment type="caution">
    <text evidence="6">The sequence shown here is derived from an EMBL/GenBank/DDBJ whole genome shotgun (WGS) entry which is preliminary data.</text>
</comment>
<dbReference type="RefSeq" id="WP_109358379.1">
    <property type="nucleotide sequence ID" value="NZ_QFRJ01000002.1"/>
</dbReference>
<evidence type="ECO:0000313" key="7">
    <source>
        <dbReference type="Proteomes" id="UP000245370"/>
    </source>
</evidence>
<dbReference type="GO" id="GO:0016746">
    <property type="term" value="F:acyltransferase activity"/>
    <property type="evidence" value="ECO:0007669"/>
    <property type="project" value="UniProtKB-KW"/>
</dbReference>
<evidence type="ECO:0000256" key="2">
    <source>
        <dbReference type="ARBA" id="ARBA00022516"/>
    </source>
</evidence>
<dbReference type="SUPFAM" id="SSF55729">
    <property type="entry name" value="Acyl-CoA N-acyltransferases (Nat)"/>
    <property type="match status" value="1"/>
</dbReference>
<organism evidence="6 7">
    <name type="scientific">Brumimicrobium oceani</name>
    <dbReference type="NCBI Taxonomy" id="2100725"/>
    <lineage>
        <taxon>Bacteria</taxon>
        <taxon>Pseudomonadati</taxon>
        <taxon>Bacteroidota</taxon>
        <taxon>Flavobacteriia</taxon>
        <taxon>Flavobacteriales</taxon>
        <taxon>Crocinitomicaceae</taxon>
        <taxon>Brumimicrobium</taxon>
    </lineage>
</organism>
<dbReference type="PANTHER" id="PTHR37323">
    <property type="entry name" value="GCN5-RELATED N-ACETYLTRANSFERASE"/>
    <property type="match status" value="1"/>
</dbReference>
<gene>
    <name evidence="6" type="ORF">DIT68_03240</name>
</gene>
<accession>A0A2U2XET7</accession>
<dbReference type="InterPro" id="IPR016181">
    <property type="entry name" value="Acyl_CoA_acyltransferase"/>
</dbReference>
<dbReference type="EMBL" id="QFRJ01000002">
    <property type="protein sequence ID" value="PWH86267.1"/>
    <property type="molecule type" value="Genomic_DNA"/>
</dbReference>
<evidence type="ECO:0000313" key="6">
    <source>
        <dbReference type="EMBL" id="PWH86267.1"/>
    </source>
</evidence>
<dbReference type="AlphaFoldDB" id="A0A2U2XET7"/>
<keyword evidence="5" id="KW-0012">Acyltransferase</keyword>
<evidence type="ECO:0000256" key="4">
    <source>
        <dbReference type="ARBA" id="ARBA00023098"/>
    </source>
</evidence>
<dbReference type="InterPro" id="IPR052351">
    <property type="entry name" value="Ornithine_N-alpha-AT"/>
</dbReference>
<keyword evidence="2" id="KW-0444">Lipid biosynthesis</keyword>
<dbReference type="PANTHER" id="PTHR37323:SF1">
    <property type="entry name" value="L-ORNITHINE N(ALPHA)-ACYLTRANSFERASE"/>
    <property type="match status" value="1"/>
</dbReference>
<reference evidence="6 7" key="2">
    <citation type="submission" date="2018-05" db="EMBL/GenBank/DDBJ databases">
        <authorList>
            <person name="Lanie J.A."/>
            <person name="Ng W.-L."/>
            <person name="Kazmierczak K.M."/>
            <person name="Andrzejewski T.M."/>
            <person name="Davidsen T.M."/>
            <person name="Wayne K.J."/>
            <person name="Tettelin H."/>
            <person name="Glass J.I."/>
            <person name="Rusch D."/>
            <person name="Podicherti R."/>
            <person name="Tsui H.-C.T."/>
            <person name="Winkler M.E."/>
        </authorList>
    </citation>
    <scope>NUCLEOTIDE SEQUENCE [LARGE SCALE GENOMIC DNA]</scope>
    <source>
        <strain evidence="6 7">C305</strain>
    </source>
</reference>
<keyword evidence="3" id="KW-0808">Transferase</keyword>